<dbReference type="Proteomes" id="UP000327013">
    <property type="component" value="Unassembled WGS sequence"/>
</dbReference>
<dbReference type="PRINTS" id="PR00080">
    <property type="entry name" value="SDRFAMILY"/>
</dbReference>
<dbReference type="EMBL" id="VIBQ01000169">
    <property type="protein sequence ID" value="KAB9179306.1"/>
    <property type="molecule type" value="Genomic_DNA"/>
</dbReference>
<keyword evidence="4" id="KW-1133">Transmembrane helix</keyword>
<protein>
    <recommendedName>
        <fullName evidence="7">Tropinone reductase I</fullName>
    </recommendedName>
</protein>
<evidence type="ECO:0000256" key="1">
    <source>
        <dbReference type="ARBA" id="ARBA00022857"/>
    </source>
</evidence>
<dbReference type="Pfam" id="PF13561">
    <property type="entry name" value="adh_short_C2"/>
    <property type="match status" value="1"/>
</dbReference>
<dbReference type="PANTHER" id="PTHR42898">
    <property type="entry name" value="TROPINONE REDUCTASE"/>
    <property type="match status" value="1"/>
</dbReference>
<evidence type="ECO:0000256" key="2">
    <source>
        <dbReference type="ARBA" id="ARBA00023002"/>
    </source>
</evidence>
<evidence type="ECO:0000313" key="6">
    <source>
        <dbReference type="Proteomes" id="UP000327013"/>
    </source>
</evidence>
<organism evidence="5 6">
    <name type="scientific">Carpinus fangiana</name>
    <dbReference type="NCBI Taxonomy" id="176857"/>
    <lineage>
        <taxon>Eukaryota</taxon>
        <taxon>Viridiplantae</taxon>
        <taxon>Streptophyta</taxon>
        <taxon>Embryophyta</taxon>
        <taxon>Tracheophyta</taxon>
        <taxon>Spermatophyta</taxon>
        <taxon>Magnoliopsida</taxon>
        <taxon>eudicotyledons</taxon>
        <taxon>Gunneridae</taxon>
        <taxon>Pentapetalae</taxon>
        <taxon>rosids</taxon>
        <taxon>fabids</taxon>
        <taxon>Fagales</taxon>
        <taxon>Betulaceae</taxon>
        <taxon>Carpinus</taxon>
    </lineage>
</organism>
<dbReference type="InterPro" id="IPR020904">
    <property type="entry name" value="Sc_DH/Rdtase_CS"/>
</dbReference>
<reference evidence="5 6" key="1">
    <citation type="submission" date="2019-06" db="EMBL/GenBank/DDBJ databases">
        <title>A chromosomal-level reference genome of Carpinus fangiana (Coryloideae, Betulaceae).</title>
        <authorList>
            <person name="Yang X."/>
            <person name="Wang Z."/>
            <person name="Zhang L."/>
            <person name="Hao G."/>
            <person name="Liu J."/>
            <person name="Yang Y."/>
        </authorList>
    </citation>
    <scope>NUCLEOTIDE SEQUENCE [LARGE SCALE GENOMIC DNA]</scope>
    <source>
        <strain evidence="5">Cfa_2016G</strain>
        <tissue evidence="5">Leaf</tissue>
    </source>
</reference>
<keyword evidence="1" id="KW-0521">NADP</keyword>
<dbReference type="AlphaFoldDB" id="A0A5N6L5Q1"/>
<sequence>MLSSYSSSCCSDMAQSANCGKDGRWSLEGTTALVTGGSKGIGYAIVEELAALGAAVHTCSRNEADVNKCVHEWEKKGFQVTGSVCDLSSRAQREELMEKVSHQFNGKLNILVNNVGNSIQKPTLEVTTEDFSFLIATNFESAYHLSQLAHPLLKESGAGSIILLSAVGGLLAVGGLSLYGATKGAINQLTRSLACEWSRDHIRTNCVAPAAIKTPLLEKALQSKSMDISNSRTPLGRPGEPEEVSSLVAYLCLPAASYITGQIIYVDGGVSAYGFDP</sequence>
<dbReference type="PANTHER" id="PTHR42898:SF79">
    <property type="entry name" value="NAD(P)-BINDING ROSSMANN-FOLD PROTEIN"/>
    <property type="match status" value="1"/>
</dbReference>
<dbReference type="Gene3D" id="3.40.50.720">
    <property type="entry name" value="NAD(P)-binding Rossmann-like Domain"/>
    <property type="match status" value="1"/>
</dbReference>
<evidence type="ECO:0000256" key="4">
    <source>
        <dbReference type="SAM" id="Phobius"/>
    </source>
</evidence>
<evidence type="ECO:0000313" key="5">
    <source>
        <dbReference type="EMBL" id="KAB9179306.1"/>
    </source>
</evidence>
<proteinExistence type="inferred from homology"/>
<comment type="similarity">
    <text evidence="3">Belongs to the short-chain dehydrogenases/reductases (SDR) family. SDR65C subfamily.</text>
</comment>
<dbReference type="OrthoDB" id="417891at2759"/>
<dbReference type="PRINTS" id="PR00081">
    <property type="entry name" value="GDHRDH"/>
</dbReference>
<evidence type="ECO:0000256" key="3">
    <source>
        <dbReference type="ARBA" id="ARBA00025714"/>
    </source>
</evidence>
<dbReference type="InterPro" id="IPR036291">
    <property type="entry name" value="NAD(P)-bd_dom_sf"/>
</dbReference>
<dbReference type="InterPro" id="IPR002347">
    <property type="entry name" value="SDR_fam"/>
</dbReference>
<dbReference type="FunFam" id="3.40.50.720:FF:000084">
    <property type="entry name" value="Short-chain dehydrogenase reductase"/>
    <property type="match status" value="1"/>
</dbReference>
<dbReference type="GO" id="GO:0016491">
    <property type="term" value="F:oxidoreductase activity"/>
    <property type="evidence" value="ECO:0007669"/>
    <property type="project" value="UniProtKB-KW"/>
</dbReference>
<feature type="transmembrane region" description="Helical" evidence="4">
    <location>
        <begin position="161"/>
        <end position="181"/>
    </location>
</feature>
<gene>
    <name evidence="5" type="ORF">FH972_027002</name>
</gene>
<comment type="caution">
    <text evidence="5">The sequence shown here is derived from an EMBL/GenBank/DDBJ whole genome shotgun (WGS) entry which is preliminary data.</text>
</comment>
<dbReference type="InterPro" id="IPR045000">
    <property type="entry name" value="TR"/>
</dbReference>
<accession>A0A5N6L5Q1</accession>
<dbReference type="PROSITE" id="PS00061">
    <property type="entry name" value="ADH_SHORT"/>
    <property type="match status" value="1"/>
</dbReference>
<keyword evidence="2" id="KW-0560">Oxidoreductase</keyword>
<evidence type="ECO:0008006" key="7">
    <source>
        <dbReference type="Google" id="ProtNLM"/>
    </source>
</evidence>
<dbReference type="SUPFAM" id="SSF51735">
    <property type="entry name" value="NAD(P)-binding Rossmann-fold domains"/>
    <property type="match status" value="1"/>
</dbReference>
<keyword evidence="4" id="KW-0472">Membrane</keyword>
<keyword evidence="6" id="KW-1185">Reference proteome</keyword>
<keyword evidence="4" id="KW-0812">Transmembrane</keyword>
<name>A0A5N6L5Q1_9ROSI</name>